<dbReference type="Proteomes" id="UP000293865">
    <property type="component" value="Unassembled WGS sequence"/>
</dbReference>
<keyword evidence="1" id="KW-0812">Transmembrane</keyword>
<feature type="transmembrane region" description="Helical" evidence="1">
    <location>
        <begin position="87"/>
        <end position="106"/>
    </location>
</feature>
<dbReference type="AlphaFoldDB" id="A0A4Q2L871"/>
<protein>
    <submittedName>
        <fullName evidence="2">DUF1772 domain-containing protein</fullName>
    </submittedName>
</protein>
<dbReference type="RefSeq" id="WP_129519334.1">
    <property type="nucleotide sequence ID" value="NZ_SDPN01000003.1"/>
</dbReference>
<dbReference type="OrthoDB" id="4827927at2"/>
<name>A0A4Q2L871_9MICO</name>
<gene>
    <name evidence="2" type="ORF">ESP51_02615</name>
</gene>
<organism evidence="2 3">
    <name type="scientific">Agromyces albus</name>
    <dbReference type="NCBI Taxonomy" id="205332"/>
    <lineage>
        <taxon>Bacteria</taxon>
        <taxon>Bacillati</taxon>
        <taxon>Actinomycetota</taxon>
        <taxon>Actinomycetes</taxon>
        <taxon>Micrococcales</taxon>
        <taxon>Microbacteriaceae</taxon>
        <taxon>Agromyces</taxon>
    </lineage>
</organism>
<comment type="caution">
    <text evidence="2">The sequence shown here is derived from an EMBL/GenBank/DDBJ whole genome shotgun (WGS) entry which is preliminary data.</text>
</comment>
<keyword evidence="3" id="KW-1185">Reference proteome</keyword>
<evidence type="ECO:0000313" key="2">
    <source>
        <dbReference type="EMBL" id="RXZ72712.1"/>
    </source>
</evidence>
<dbReference type="EMBL" id="SDPN01000003">
    <property type="protein sequence ID" value="RXZ72712.1"/>
    <property type="molecule type" value="Genomic_DNA"/>
</dbReference>
<sequence>MHLFADTLLIAAIVGTGLVAGVFFAFSGFVVQGFDRLAPEHAARAMREVNVTAVRAPLMLAIFATALLVAILFVFALLGEPEGGTQWAIIGAALYLVGVIGVTGGANVPRNNQLAAATETDDAALAAAWLAFRPGWAAWNHVRTLSSTAACLCLVVALIASHGGFR</sequence>
<keyword evidence="1" id="KW-0472">Membrane</keyword>
<proteinExistence type="predicted"/>
<evidence type="ECO:0000313" key="3">
    <source>
        <dbReference type="Proteomes" id="UP000293865"/>
    </source>
</evidence>
<feature type="transmembrane region" description="Helical" evidence="1">
    <location>
        <begin position="54"/>
        <end position="78"/>
    </location>
</feature>
<keyword evidence="1" id="KW-1133">Transmembrane helix</keyword>
<accession>A0A4Q2L871</accession>
<feature type="transmembrane region" description="Helical" evidence="1">
    <location>
        <begin position="7"/>
        <end position="34"/>
    </location>
</feature>
<dbReference type="Pfam" id="PF08592">
    <property type="entry name" value="Anthrone_oxy"/>
    <property type="match status" value="1"/>
</dbReference>
<dbReference type="InterPro" id="IPR013901">
    <property type="entry name" value="Anthrone_oxy"/>
</dbReference>
<evidence type="ECO:0000256" key="1">
    <source>
        <dbReference type="SAM" id="Phobius"/>
    </source>
</evidence>
<reference evidence="2 3" key="1">
    <citation type="submission" date="2019-01" db="EMBL/GenBank/DDBJ databases">
        <title>Agromyces.</title>
        <authorList>
            <person name="Li J."/>
        </authorList>
    </citation>
    <scope>NUCLEOTIDE SEQUENCE [LARGE SCALE GENOMIC DNA]</scope>
    <source>
        <strain evidence="2 3">DSM 15934</strain>
    </source>
</reference>